<protein>
    <recommendedName>
        <fullName evidence="4">Delta-60 repeat protein</fullName>
    </recommendedName>
</protein>
<evidence type="ECO:0000256" key="1">
    <source>
        <dbReference type="SAM" id="SignalP"/>
    </source>
</evidence>
<dbReference type="RefSeq" id="WP_133821250.1">
    <property type="nucleotide sequence ID" value="NZ_SNZH01000019.1"/>
</dbReference>
<sequence>MVRILLIAALALLPRPLGAQNDYGLDPVFNGGNWYVDAFAGSAQLSYRARKMLRLDTGELVVAGVVPKAGRDVLGLVRYDEAGVRQAWSNPGSNGANGNQYLVFDPSSVFPRPVEDVKDIVRFGDRLFVLVETLRYTMTTQPPFQTFFAGHAVDIYVFGADGAYLGSTAVMSDSSTAAREVFGAGIAVYGNLQFPETVSLVFGGTSLENGQGLPAFARYTVGDDAGLAPVTNLVYPNPGNRCGSPRRCDIAGIALGGRSGSVPRIYLGGSAFAFDNWDFLALRVDANGVPVASFGGDGAATFGFNIAGDTLNDGGRAIVASGGILGNNDEIYVAGDVAVRCGDGVGIAKFRADGSKDTTFGPGGFGAVRFGDSYVAPGTACFNGTPDRYAHALALSGTKLALVGQTNRASIFIGGELNVDAYFGVVDRASGLADFADDFPFRPAGDSRHSGLWDVVDGSNGRFAAAGDVRYRATAPGGVAGKMQFATLRFAPRLDAIFADGLE</sequence>
<dbReference type="AlphaFoldDB" id="A0A4R6YN11"/>
<reference evidence="2 3" key="1">
    <citation type="submission" date="2019-03" db="EMBL/GenBank/DDBJ databases">
        <title>Genomic Encyclopedia of Type Strains, Phase IV (KMG-IV): sequencing the most valuable type-strain genomes for metagenomic binning, comparative biology and taxonomic classification.</title>
        <authorList>
            <person name="Goeker M."/>
        </authorList>
    </citation>
    <scope>NUCLEOTIDE SEQUENCE [LARGE SCALE GENOMIC DNA]</scope>
    <source>
        <strain evidence="2 3">DSM 21667</strain>
    </source>
</reference>
<dbReference type="OrthoDB" id="6849797at2"/>
<proteinExistence type="predicted"/>
<feature type="signal peptide" evidence="1">
    <location>
        <begin position="1"/>
        <end position="19"/>
    </location>
</feature>
<feature type="chain" id="PRO_5020198093" description="Delta-60 repeat protein" evidence="1">
    <location>
        <begin position="20"/>
        <end position="503"/>
    </location>
</feature>
<evidence type="ECO:0000313" key="3">
    <source>
        <dbReference type="Proteomes" id="UP000295293"/>
    </source>
</evidence>
<accession>A0A4R6YN11</accession>
<name>A0A4R6YN11_9GAMM</name>
<organism evidence="2 3">
    <name type="scientific">Tahibacter aquaticus</name>
    <dbReference type="NCBI Taxonomy" id="520092"/>
    <lineage>
        <taxon>Bacteria</taxon>
        <taxon>Pseudomonadati</taxon>
        <taxon>Pseudomonadota</taxon>
        <taxon>Gammaproteobacteria</taxon>
        <taxon>Lysobacterales</taxon>
        <taxon>Rhodanobacteraceae</taxon>
        <taxon>Tahibacter</taxon>
    </lineage>
</organism>
<comment type="caution">
    <text evidence="2">The sequence shown here is derived from an EMBL/GenBank/DDBJ whole genome shotgun (WGS) entry which is preliminary data.</text>
</comment>
<evidence type="ECO:0000313" key="2">
    <source>
        <dbReference type="EMBL" id="TDR38707.1"/>
    </source>
</evidence>
<keyword evidence="3" id="KW-1185">Reference proteome</keyword>
<keyword evidence="1" id="KW-0732">Signal</keyword>
<gene>
    <name evidence="2" type="ORF">DFR29_11935</name>
</gene>
<dbReference type="EMBL" id="SNZH01000019">
    <property type="protein sequence ID" value="TDR38707.1"/>
    <property type="molecule type" value="Genomic_DNA"/>
</dbReference>
<dbReference type="Proteomes" id="UP000295293">
    <property type="component" value="Unassembled WGS sequence"/>
</dbReference>
<evidence type="ECO:0008006" key="4">
    <source>
        <dbReference type="Google" id="ProtNLM"/>
    </source>
</evidence>